<dbReference type="AlphaFoldDB" id="A0A0G4K6P6"/>
<comment type="subcellular location">
    <subcellularLocation>
        <location evidence="8">Cytoplasm</location>
    </subcellularLocation>
</comment>
<keyword evidence="5 8" id="KW-0648">Protein biosynthesis</keyword>
<dbReference type="GO" id="GO:0005737">
    <property type="term" value="C:cytoplasm"/>
    <property type="evidence" value="ECO:0007669"/>
    <property type="project" value="UniProtKB-SubCell"/>
</dbReference>
<dbReference type="Pfam" id="PF03841">
    <property type="entry name" value="SelA"/>
    <property type="match status" value="1"/>
</dbReference>
<evidence type="ECO:0000256" key="9">
    <source>
        <dbReference type="PIRSR" id="PIRSR618319-50"/>
    </source>
</evidence>
<organism evidence="10 11">
    <name type="scientific">Brachyspira suanatina</name>
    <dbReference type="NCBI Taxonomy" id="381802"/>
    <lineage>
        <taxon>Bacteria</taxon>
        <taxon>Pseudomonadati</taxon>
        <taxon>Spirochaetota</taxon>
        <taxon>Spirochaetia</taxon>
        <taxon>Brachyspirales</taxon>
        <taxon>Brachyspiraceae</taxon>
        <taxon>Brachyspira</taxon>
    </lineage>
</organism>
<comment type="cofactor">
    <cofactor evidence="1 8 9">
        <name>pyridoxal 5'-phosphate</name>
        <dbReference type="ChEBI" id="CHEBI:597326"/>
    </cofactor>
</comment>
<evidence type="ECO:0000256" key="2">
    <source>
        <dbReference type="ARBA" id="ARBA00022490"/>
    </source>
</evidence>
<reference evidence="11" key="1">
    <citation type="submission" date="2015-04" db="EMBL/GenBank/DDBJ databases">
        <authorList>
            <person name="Mushtaq Mamoona"/>
        </authorList>
    </citation>
    <scope>NUCLEOTIDE SEQUENCE [LARGE SCALE GENOMIC DNA]</scope>
    <source>
        <strain evidence="11">AN4859/03</strain>
    </source>
</reference>
<dbReference type="InterPro" id="IPR004534">
    <property type="entry name" value="SelA_trans"/>
</dbReference>
<comment type="pathway">
    <text evidence="8">Aminoacyl-tRNA biosynthesis; selenocysteinyl-tRNA(Sec) biosynthesis; selenocysteinyl-tRNA(Sec) from L-seryl-tRNA(Sec) (bacterial route): step 1/1.</text>
</comment>
<dbReference type="EMBL" id="CVLB01000001">
    <property type="protein sequence ID" value="CRF33206.1"/>
    <property type="molecule type" value="Genomic_DNA"/>
</dbReference>
<dbReference type="GO" id="GO:0001717">
    <property type="term" value="P:conversion of seryl-tRNAsec to selenocys-tRNAsec"/>
    <property type="evidence" value="ECO:0007669"/>
    <property type="project" value="UniProtKB-UniRule"/>
</dbReference>
<comment type="similarity">
    <text evidence="7 8">Belongs to the SelA family.</text>
</comment>
<dbReference type="InterPro" id="IPR015424">
    <property type="entry name" value="PyrdxlP-dep_Trfase"/>
</dbReference>
<keyword evidence="2 8" id="KW-0963">Cytoplasm</keyword>
<comment type="function">
    <text evidence="8">Converts seryl-tRNA(Sec) to selenocysteinyl-tRNA(Sec) required for selenoprotein biosynthesis.</text>
</comment>
<evidence type="ECO:0000256" key="5">
    <source>
        <dbReference type="ARBA" id="ARBA00022917"/>
    </source>
</evidence>
<dbReference type="NCBIfam" id="TIGR00474">
    <property type="entry name" value="selA"/>
    <property type="match status" value="1"/>
</dbReference>
<comment type="catalytic activity">
    <reaction evidence="8">
        <text>L-seryl-tRNA(Sec) + selenophosphate + H(+) = L-selenocysteinyl-tRNA(Sec) + phosphate</text>
        <dbReference type="Rhea" id="RHEA:22728"/>
        <dbReference type="Rhea" id="RHEA-COMP:9742"/>
        <dbReference type="Rhea" id="RHEA-COMP:9743"/>
        <dbReference type="ChEBI" id="CHEBI:15378"/>
        <dbReference type="ChEBI" id="CHEBI:16144"/>
        <dbReference type="ChEBI" id="CHEBI:43474"/>
        <dbReference type="ChEBI" id="CHEBI:78533"/>
        <dbReference type="ChEBI" id="CHEBI:78573"/>
        <dbReference type="EC" id="2.9.1.1"/>
    </reaction>
</comment>
<feature type="modified residue" description="N6-(pyridoxal phosphate)lysine" evidence="8 9">
    <location>
        <position position="325"/>
    </location>
</feature>
<dbReference type="HAMAP" id="MF_00423">
    <property type="entry name" value="SelA"/>
    <property type="match status" value="1"/>
</dbReference>
<evidence type="ECO:0000256" key="7">
    <source>
        <dbReference type="ARBA" id="ARBA00044507"/>
    </source>
</evidence>
<evidence type="ECO:0000313" key="10">
    <source>
        <dbReference type="EMBL" id="CRF33206.1"/>
    </source>
</evidence>
<gene>
    <name evidence="8" type="primary">selA</name>
    <name evidence="10" type="ORF">BRSU_1295</name>
</gene>
<dbReference type="PANTHER" id="PTHR32328:SF0">
    <property type="entry name" value="L-SERYL-TRNA(SEC) SELENIUM TRANSFERASE"/>
    <property type="match status" value="1"/>
</dbReference>
<proteinExistence type="inferred from homology"/>
<evidence type="ECO:0000256" key="4">
    <source>
        <dbReference type="ARBA" id="ARBA00022898"/>
    </source>
</evidence>
<dbReference type="PANTHER" id="PTHR32328">
    <property type="entry name" value="L-SERYL-TRNA(SEC) SELENIUM TRANSFERASE"/>
    <property type="match status" value="1"/>
</dbReference>
<keyword evidence="11" id="KW-1185">Reference proteome</keyword>
<name>A0A0G4K6P6_9SPIR</name>
<dbReference type="GO" id="GO:0001514">
    <property type="term" value="P:selenocysteine incorporation"/>
    <property type="evidence" value="ECO:0007669"/>
    <property type="project" value="UniProtKB-UniRule"/>
</dbReference>
<dbReference type="EC" id="2.9.1.1" evidence="8"/>
<keyword evidence="4 8" id="KW-0663">Pyridoxal phosphate</keyword>
<dbReference type="InterPro" id="IPR015421">
    <property type="entry name" value="PyrdxlP-dep_Trfase_major"/>
</dbReference>
<evidence type="ECO:0000256" key="1">
    <source>
        <dbReference type="ARBA" id="ARBA00001933"/>
    </source>
</evidence>
<protein>
    <recommendedName>
        <fullName evidence="8">L-seryl-tRNA(Sec) selenium transferase</fullName>
        <ecNumber evidence="8">2.9.1.1</ecNumber>
    </recommendedName>
    <alternativeName>
        <fullName evidence="8">Selenocysteine synthase</fullName>
        <shortName evidence="8">Sec synthase</shortName>
    </alternativeName>
    <alternativeName>
        <fullName evidence="8">Selenocysteinyl-tRNA(Sec) synthase</fullName>
    </alternativeName>
</protein>
<dbReference type="GO" id="GO:0004125">
    <property type="term" value="F:L-seryl-tRNA(Sec) selenium transferase activity"/>
    <property type="evidence" value="ECO:0007669"/>
    <property type="project" value="UniProtKB-UniRule"/>
</dbReference>
<accession>A0A0G4K6P6</accession>
<dbReference type="UniPathway" id="UPA00906">
    <property type="reaction ID" value="UER00896"/>
</dbReference>
<dbReference type="Gene3D" id="3.40.640.10">
    <property type="entry name" value="Type I PLP-dependent aspartate aminotransferase-like (Major domain)"/>
    <property type="match status" value="1"/>
</dbReference>
<keyword evidence="3 8" id="KW-0808">Transferase</keyword>
<dbReference type="Proteomes" id="UP000043763">
    <property type="component" value="Unassembled WGS sequence"/>
</dbReference>
<sequence>MEADESRWAPRSSKALDVITTSAGSTPASSDKITKHFGTIMNNKFNLIQTNAVLEDESIKPYHKIISRPIAADIIRETLEKLRTQLKNNDNLSYSKEDIIKLCEIEIKNKANLPIKKVINATGTIMHTNLGRSPIDSEVWDSVRELNINSNNLEYNINNESRGIRGEFVYSLLSKLTCAEDALVVNNNAAAVFLILKTLASNKEVIVSRGEQVQIGGGFRIPDILKEASAKLIEVGTTNIVDIKDYEEAITENTAMILKVHTSNFKIRGFVKSPSLKKLRETIPDNIALVYDEGAGIFDESMSEEEHIKYALKSGADLVCFSGDKMFSSVQAGIIVGKKKYIEKIYKHPLMRAFRCGKTVLSILEKSIIKRLNTEGNFKGYCETLLSIDKEIIKQKALKIIENIEGFEVVEEDIETGGGAMPDTFYPSYAISFRPKDIKSVIKFMHNLDVPIIPKVKKDSVLMYVITINDEDINYIKEVLIQIKDNYF</sequence>
<evidence type="ECO:0000256" key="6">
    <source>
        <dbReference type="ARBA" id="ARBA00023266"/>
    </source>
</evidence>
<keyword evidence="6 8" id="KW-0711">Selenium</keyword>
<evidence type="ECO:0000256" key="3">
    <source>
        <dbReference type="ARBA" id="ARBA00022679"/>
    </source>
</evidence>
<evidence type="ECO:0000256" key="8">
    <source>
        <dbReference type="HAMAP-Rule" id="MF_00423"/>
    </source>
</evidence>
<dbReference type="InterPro" id="IPR018319">
    <property type="entry name" value="SelA-like"/>
</dbReference>
<dbReference type="SUPFAM" id="SSF53383">
    <property type="entry name" value="PLP-dependent transferases"/>
    <property type="match status" value="1"/>
</dbReference>
<dbReference type="Gene3D" id="3.90.1150.180">
    <property type="match status" value="1"/>
</dbReference>
<evidence type="ECO:0000313" key="11">
    <source>
        <dbReference type="Proteomes" id="UP000043763"/>
    </source>
</evidence>